<evidence type="ECO:0000259" key="4">
    <source>
        <dbReference type="PROSITE" id="PS50987"/>
    </source>
</evidence>
<dbReference type="Proteomes" id="UP000199375">
    <property type="component" value="Unassembled WGS sequence"/>
</dbReference>
<keyword evidence="2" id="KW-0238">DNA-binding</keyword>
<evidence type="ECO:0000313" key="6">
    <source>
        <dbReference type="Proteomes" id="UP000199375"/>
    </source>
</evidence>
<dbReference type="Gene3D" id="1.10.10.10">
    <property type="entry name" value="Winged helix-like DNA-binding domain superfamily/Winged helix DNA-binding domain"/>
    <property type="match status" value="1"/>
</dbReference>
<dbReference type="PROSITE" id="PS50987">
    <property type="entry name" value="HTH_ARSR_2"/>
    <property type="match status" value="1"/>
</dbReference>
<organism evidence="5 6">
    <name type="scientific">Micromonospora haikouensis</name>
    <dbReference type="NCBI Taxonomy" id="686309"/>
    <lineage>
        <taxon>Bacteria</taxon>
        <taxon>Bacillati</taxon>
        <taxon>Actinomycetota</taxon>
        <taxon>Actinomycetes</taxon>
        <taxon>Micromonosporales</taxon>
        <taxon>Micromonosporaceae</taxon>
        <taxon>Micromonospora</taxon>
    </lineage>
</organism>
<keyword evidence="3" id="KW-0804">Transcription</keyword>
<reference evidence="5 6" key="1">
    <citation type="submission" date="2016-06" db="EMBL/GenBank/DDBJ databases">
        <authorList>
            <person name="Kjaerup R.B."/>
            <person name="Dalgaard T.S."/>
            <person name="Juul-Madsen H.R."/>
        </authorList>
    </citation>
    <scope>NUCLEOTIDE SEQUENCE [LARGE SCALE GENOMIC DNA]</scope>
    <source>
        <strain evidence="5 6">DSM 45626</strain>
    </source>
</reference>
<dbReference type="PANTHER" id="PTHR33154:SF15">
    <property type="entry name" value="REGULATORY PROTEIN ARSR"/>
    <property type="match status" value="1"/>
</dbReference>
<dbReference type="GO" id="GO:0003677">
    <property type="term" value="F:DNA binding"/>
    <property type="evidence" value="ECO:0007669"/>
    <property type="project" value="UniProtKB-KW"/>
</dbReference>
<keyword evidence="1" id="KW-0805">Transcription regulation</keyword>
<evidence type="ECO:0000256" key="3">
    <source>
        <dbReference type="ARBA" id="ARBA00023163"/>
    </source>
</evidence>
<proteinExistence type="predicted"/>
<dbReference type="AlphaFoldDB" id="A0A1C4XBR4"/>
<evidence type="ECO:0000313" key="5">
    <source>
        <dbReference type="EMBL" id="SCF05794.1"/>
    </source>
</evidence>
<evidence type="ECO:0000256" key="2">
    <source>
        <dbReference type="ARBA" id="ARBA00023125"/>
    </source>
</evidence>
<dbReference type="Pfam" id="PF12840">
    <property type="entry name" value="HTH_20"/>
    <property type="match status" value="1"/>
</dbReference>
<dbReference type="SUPFAM" id="SSF46785">
    <property type="entry name" value="Winged helix' DNA-binding domain"/>
    <property type="match status" value="1"/>
</dbReference>
<feature type="domain" description="HTH arsR-type" evidence="4">
    <location>
        <begin position="12"/>
        <end position="109"/>
    </location>
</feature>
<dbReference type="InterPro" id="IPR051081">
    <property type="entry name" value="HTH_MetalResp_TranReg"/>
</dbReference>
<accession>A0A1C4XBR4</accession>
<dbReference type="EMBL" id="FMCW01000023">
    <property type="protein sequence ID" value="SCF05794.1"/>
    <property type="molecule type" value="Genomic_DNA"/>
</dbReference>
<sequence length="218" mass="24590">MENLPENEGARPAPRTVRLDHRQVRVLAHPLRMRLVGALRVKGPATATDLAETLGTNTGATSYHLRQLAEVGLVVEDPDLGTGRQRYWRAAHQVTQWEPSDYDDDPDARAAIEWIEGDQVRYLTQHAEQWFARRHEWSPAWRDAFGMGDVFMTVPPERLQALKDELWAVFERHRAEADPAAPGAEQVQIYLAAYPMLAELRLAAPISDATPLPDEDTP</sequence>
<gene>
    <name evidence="5" type="ORF">GA0070558_123110</name>
</gene>
<dbReference type="InterPro" id="IPR036390">
    <property type="entry name" value="WH_DNA-bd_sf"/>
</dbReference>
<dbReference type="CDD" id="cd00090">
    <property type="entry name" value="HTH_ARSR"/>
    <property type="match status" value="1"/>
</dbReference>
<dbReference type="SMART" id="SM00418">
    <property type="entry name" value="HTH_ARSR"/>
    <property type="match status" value="1"/>
</dbReference>
<evidence type="ECO:0000256" key="1">
    <source>
        <dbReference type="ARBA" id="ARBA00023015"/>
    </source>
</evidence>
<name>A0A1C4XBR4_9ACTN</name>
<dbReference type="PANTHER" id="PTHR33154">
    <property type="entry name" value="TRANSCRIPTIONAL REGULATOR, ARSR FAMILY"/>
    <property type="match status" value="1"/>
</dbReference>
<dbReference type="InterPro" id="IPR011991">
    <property type="entry name" value="ArsR-like_HTH"/>
</dbReference>
<dbReference type="InterPro" id="IPR036388">
    <property type="entry name" value="WH-like_DNA-bd_sf"/>
</dbReference>
<protein>
    <submittedName>
        <fullName evidence="5">Transcriptional regulator, ArsR family</fullName>
    </submittedName>
</protein>
<dbReference type="GO" id="GO:0003700">
    <property type="term" value="F:DNA-binding transcription factor activity"/>
    <property type="evidence" value="ECO:0007669"/>
    <property type="project" value="InterPro"/>
</dbReference>
<dbReference type="InterPro" id="IPR001845">
    <property type="entry name" value="HTH_ArsR_DNA-bd_dom"/>
</dbReference>
<dbReference type="RefSeq" id="WP_091283438.1">
    <property type="nucleotide sequence ID" value="NZ_FMCW01000023.1"/>
</dbReference>